<dbReference type="Proteomes" id="UP001219518">
    <property type="component" value="Unassembled WGS sequence"/>
</dbReference>
<dbReference type="AlphaFoldDB" id="A0AAE1HQS2"/>
<evidence type="ECO:0000313" key="1">
    <source>
        <dbReference type="EMBL" id="KAK3925727.1"/>
    </source>
</evidence>
<sequence length="98" mass="10949">MSSLAVLSCTPVKPIWMSIIVSEINVICEIINELGPKGTEKIPYSTQNQMNPHYAKDLKMDHRMKLCSEGVKGSARLIKAFSREHNLHCKLMGMGCTD</sequence>
<gene>
    <name evidence="1" type="ORF">KUF71_013976</name>
</gene>
<accession>A0AAE1HQS2</accession>
<dbReference type="EMBL" id="JAHWGI010001240">
    <property type="protein sequence ID" value="KAK3925727.1"/>
    <property type="molecule type" value="Genomic_DNA"/>
</dbReference>
<comment type="caution">
    <text evidence="1">The sequence shown here is derived from an EMBL/GenBank/DDBJ whole genome shotgun (WGS) entry which is preliminary data.</text>
</comment>
<reference evidence="1" key="1">
    <citation type="submission" date="2021-07" db="EMBL/GenBank/DDBJ databases">
        <authorList>
            <person name="Catto M.A."/>
            <person name="Jacobson A."/>
            <person name="Kennedy G."/>
            <person name="Labadie P."/>
            <person name="Hunt B.G."/>
            <person name="Srinivasan R."/>
        </authorList>
    </citation>
    <scope>NUCLEOTIDE SEQUENCE</scope>
    <source>
        <strain evidence="1">PL_HMW_Pooled</strain>
        <tissue evidence="1">Head</tissue>
    </source>
</reference>
<evidence type="ECO:0000313" key="2">
    <source>
        <dbReference type="Proteomes" id="UP001219518"/>
    </source>
</evidence>
<proteinExistence type="predicted"/>
<organism evidence="1 2">
    <name type="scientific">Frankliniella fusca</name>
    <dbReference type="NCBI Taxonomy" id="407009"/>
    <lineage>
        <taxon>Eukaryota</taxon>
        <taxon>Metazoa</taxon>
        <taxon>Ecdysozoa</taxon>
        <taxon>Arthropoda</taxon>
        <taxon>Hexapoda</taxon>
        <taxon>Insecta</taxon>
        <taxon>Pterygota</taxon>
        <taxon>Neoptera</taxon>
        <taxon>Paraneoptera</taxon>
        <taxon>Thysanoptera</taxon>
        <taxon>Terebrantia</taxon>
        <taxon>Thripoidea</taxon>
        <taxon>Thripidae</taxon>
        <taxon>Frankliniella</taxon>
    </lineage>
</organism>
<protein>
    <submittedName>
        <fullName evidence="1">3-isopropylmalate dehydratase large subunit</fullName>
    </submittedName>
</protein>
<reference evidence="1" key="2">
    <citation type="journal article" date="2023" name="BMC Genomics">
        <title>Pest status, molecular evolution, and epigenetic factors derived from the genome assembly of Frankliniella fusca, a thysanopteran phytovirus vector.</title>
        <authorList>
            <person name="Catto M.A."/>
            <person name="Labadie P.E."/>
            <person name="Jacobson A.L."/>
            <person name="Kennedy G.G."/>
            <person name="Srinivasan R."/>
            <person name="Hunt B.G."/>
        </authorList>
    </citation>
    <scope>NUCLEOTIDE SEQUENCE</scope>
    <source>
        <strain evidence="1">PL_HMW_Pooled</strain>
    </source>
</reference>
<keyword evidence="2" id="KW-1185">Reference proteome</keyword>
<name>A0AAE1HQS2_9NEOP</name>